<keyword evidence="4" id="KW-1185">Reference proteome</keyword>
<dbReference type="HOGENOM" id="CLU_007884_4_5_3"/>
<dbReference type="GO" id="GO:0005737">
    <property type="term" value="C:cytoplasm"/>
    <property type="evidence" value="ECO:0007669"/>
    <property type="project" value="TreeGrafter"/>
</dbReference>
<protein>
    <submittedName>
        <fullName evidence="3">Glycine/D-amino acid oxidase, deaminating</fullName>
    </submittedName>
</protein>
<dbReference type="KEGG" id="cmp:Cha6605_0151"/>
<dbReference type="Gene3D" id="3.50.50.60">
    <property type="entry name" value="FAD/NAD(P)-binding domain"/>
    <property type="match status" value="1"/>
</dbReference>
<dbReference type="Pfam" id="PF01266">
    <property type="entry name" value="DAO"/>
    <property type="match status" value="1"/>
</dbReference>
<dbReference type="Gene3D" id="3.30.9.10">
    <property type="entry name" value="D-Amino Acid Oxidase, subunit A, domain 2"/>
    <property type="match status" value="1"/>
</dbReference>
<dbReference type="SUPFAM" id="SSF54373">
    <property type="entry name" value="FAD-linked reductases, C-terminal domain"/>
    <property type="match status" value="1"/>
</dbReference>
<evidence type="ECO:0000256" key="1">
    <source>
        <dbReference type="ARBA" id="ARBA00023002"/>
    </source>
</evidence>
<dbReference type="eggNOG" id="COG0665">
    <property type="taxonomic scope" value="Bacteria"/>
</dbReference>
<dbReference type="EMBL" id="CP003600">
    <property type="protein sequence ID" value="AFY91457.1"/>
    <property type="molecule type" value="Genomic_DNA"/>
</dbReference>
<dbReference type="SUPFAM" id="SSF51905">
    <property type="entry name" value="FAD/NAD(P)-binding domain"/>
    <property type="match status" value="1"/>
</dbReference>
<dbReference type="RefSeq" id="WP_015157652.1">
    <property type="nucleotide sequence ID" value="NC_019697.1"/>
</dbReference>
<gene>
    <name evidence="3" type="ORF">Cha6605_0151</name>
</gene>
<dbReference type="PATRIC" id="fig|1173020.3.peg.176"/>
<dbReference type="PANTHER" id="PTHR13847">
    <property type="entry name" value="SARCOSINE DEHYDROGENASE-RELATED"/>
    <property type="match status" value="1"/>
</dbReference>
<evidence type="ECO:0000313" key="4">
    <source>
        <dbReference type="Proteomes" id="UP000010366"/>
    </source>
</evidence>
<dbReference type="InterPro" id="IPR036188">
    <property type="entry name" value="FAD/NAD-bd_sf"/>
</dbReference>
<dbReference type="GO" id="GO:0016491">
    <property type="term" value="F:oxidoreductase activity"/>
    <property type="evidence" value="ECO:0007669"/>
    <property type="project" value="UniProtKB-KW"/>
</dbReference>
<feature type="domain" description="FAD dependent oxidoreductase" evidence="2">
    <location>
        <begin position="4"/>
        <end position="354"/>
    </location>
</feature>
<dbReference type="InterPro" id="IPR006076">
    <property type="entry name" value="FAD-dep_OxRdtase"/>
</dbReference>
<keyword evidence="1" id="KW-0560">Oxidoreductase</keyword>
<organism evidence="3 4">
    <name type="scientific">Chamaesiphon minutus (strain ATCC 27169 / PCC 6605)</name>
    <dbReference type="NCBI Taxonomy" id="1173020"/>
    <lineage>
        <taxon>Bacteria</taxon>
        <taxon>Bacillati</taxon>
        <taxon>Cyanobacteriota</taxon>
        <taxon>Cyanophyceae</taxon>
        <taxon>Gomontiellales</taxon>
        <taxon>Chamaesiphonaceae</taxon>
        <taxon>Chamaesiphon</taxon>
    </lineage>
</organism>
<name>K9U8P8_CHAP6</name>
<sequence length="359" mass="39147">MSISIIGCGIIGATIAYELSQSTDFKIDVYDRQQPAQAATGAALGVMMGIISTKVKGRAWNLRRDSIRRYQTLIPELEKSTGIKIPHNSQGIVKLLSSEDDLSKWTQLVTSRTEQEWQLELWNARKILTQLPQIDRQFTGTAAYSPQDLQVDPVALTNALVAAAKLNGVNFHFDRSIESIRADNPNSCELLTADDRKITSDRVIVTAGLGATSLLAPHASIDIQPVLGQAIQIRLSQPLGNPDFQPVIVSEDVNIVPCGGNDYWVGATVEFPVDGAMVADPACLERVKQIAIGICPDLAKGEIIRTWQGLRPRPNHRPAPVIDRVGKNQRVLVATGHYRNGILLAPATARIIGDMLLIN</sequence>
<evidence type="ECO:0000259" key="2">
    <source>
        <dbReference type="Pfam" id="PF01266"/>
    </source>
</evidence>
<proteinExistence type="predicted"/>
<reference evidence="3 4" key="1">
    <citation type="submission" date="2012-05" db="EMBL/GenBank/DDBJ databases">
        <title>Finished chromosome of genome of Chamaesiphon sp. PCC 6605.</title>
        <authorList>
            <consortium name="US DOE Joint Genome Institute"/>
            <person name="Gugger M."/>
            <person name="Coursin T."/>
            <person name="Rippka R."/>
            <person name="Tandeau De Marsac N."/>
            <person name="Huntemann M."/>
            <person name="Wei C.-L."/>
            <person name="Han J."/>
            <person name="Detter J.C."/>
            <person name="Han C."/>
            <person name="Tapia R."/>
            <person name="Chen A."/>
            <person name="Kyrpides N."/>
            <person name="Mavromatis K."/>
            <person name="Markowitz V."/>
            <person name="Szeto E."/>
            <person name="Ivanova N."/>
            <person name="Pagani I."/>
            <person name="Pati A."/>
            <person name="Goodwin L."/>
            <person name="Nordberg H.P."/>
            <person name="Cantor M.N."/>
            <person name="Hua S.X."/>
            <person name="Woyke T."/>
            <person name="Kerfeld C.A."/>
        </authorList>
    </citation>
    <scope>NUCLEOTIDE SEQUENCE [LARGE SCALE GENOMIC DNA]</scope>
    <source>
        <strain evidence="4">ATCC 27169 / PCC 6605</strain>
    </source>
</reference>
<dbReference type="Proteomes" id="UP000010366">
    <property type="component" value="Chromosome"/>
</dbReference>
<dbReference type="OrthoDB" id="9794226at2"/>
<dbReference type="AlphaFoldDB" id="K9U8P8"/>
<evidence type="ECO:0000313" key="3">
    <source>
        <dbReference type="EMBL" id="AFY91457.1"/>
    </source>
</evidence>
<dbReference type="STRING" id="1173020.Cha6605_0151"/>
<accession>K9U8P8</accession>
<dbReference type="PANTHER" id="PTHR13847:SF289">
    <property type="entry name" value="GLYCINE OXIDASE"/>
    <property type="match status" value="1"/>
</dbReference>